<evidence type="ECO:0000256" key="4">
    <source>
        <dbReference type="PROSITE-ProRule" id="PRU01100"/>
    </source>
</evidence>
<evidence type="ECO:0000313" key="10">
    <source>
        <dbReference type="Proteomes" id="UP000219573"/>
    </source>
</evidence>
<dbReference type="CDD" id="cd04086">
    <property type="entry name" value="CBM35_mannanase-like"/>
    <property type="match status" value="1"/>
</dbReference>
<gene>
    <name evidence="9" type="ORF">SAMN06265827_10372</name>
</gene>
<dbReference type="PRINTS" id="PR00739">
    <property type="entry name" value="GLHYDRLASE26"/>
</dbReference>
<feature type="signal peptide" evidence="5">
    <location>
        <begin position="1"/>
        <end position="22"/>
    </location>
</feature>
<evidence type="ECO:0000313" key="9">
    <source>
        <dbReference type="EMBL" id="SNY15649.1"/>
    </source>
</evidence>
<dbReference type="RefSeq" id="WP_172431807.1">
    <property type="nucleotide sequence ID" value="NZ_OBDZ01000003.1"/>
</dbReference>
<dbReference type="InterPro" id="IPR000805">
    <property type="entry name" value="Glyco_hydro_26"/>
</dbReference>
<dbReference type="Gene3D" id="3.20.20.80">
    <property type="entry name" value="Glycosidases"/>
    <property type="match status" value="1"/>
</dbReference>
<dbReference type="PANTHER" id="PTHR40079">
    <property type="entry name" value="MANNAN ENDO-1,4-BETA-MANNOSIDASE E-RELATED"/>
    <property type="match status" value="1"/>
</dbReference>
<feature type="domain" description="Rhodanese" evidence="6">
    <location>
        <begin position="398"/>
        <end position="413"/>
    </location>
</feature>
<keyword evidence="3 4" id="KW-0326">Glycosidase</keyword>
<dbReference type="InterPro" id="IPR001763">
    <property type="entry name" value="Rhodanese-like_dom"/>
</dbReference>
<organism evidence="9 10">
    <name type="scientific">Orenia metallireducens</name>
    <dbReference type="NCBI Taxonomy" id="1413210"/>
    <lineage>
        <taxon>Bacteria</taxon>
        <taxon>Bacillati</taxon>
        <taxon>Bacillota</taxon>
        <taxon>Clostridia</taxon>
        <taxon>Halanaerobiales</taxon>
        <taxon>Halobacteroidaceae</taxon>
        <taxon>Orenia</taxon>
    </lineage>
</organism>
<dbReference type="GO" id="GO:0016985">
    <property type="term" value="F:mannan endo-1,4-beta-mannosidase activity"/>
    <property type="evidence" value="ECO:0007669"/>
    <property type="project" value="InterPro"/>
</dbReference>
<evidence type="ECO:0000256" key="5">
    <source>
        <dbReference type="SAM" id="SignalP"/>
    </source>
</evidence>
<evidence type="ECO:0000256" key="2">
    <source>
        <dbReference type="ARBA" id="ARBA00022801"/>
    </source>
</evidence>
<dbReference type="Pfam" id="PF02156">
    <property type="entry name" value="Glyco_hydro_26"/>
    <property type="match status" value="1"/>
</dbReference>
<evidence type="ECO:0000259" key="8">
    <source>
        <dbReference type="PROSITE" id="PS51764"/>
    </source>
</evidence>
<feature type="domain" description="CBM6" evidence="7">
    <location>
        <begin position="104"/>
        <end position="222"/>
    </location>
</feature>
<dbReference type="InterPro" id="IPR005084">
    <property type="entry name" value="CBM6"/>
</dbReference>
<name>A0A285FWJ7_9FIRM</name>
<dbReference type="SUPFAM" id="SSF51445">
    <property type="entry name" value="(Trans)glycosidases"/>
    <property type="match status" value="1"/>
</dbReference>
<comment type="similarity">
    <text evidence="1 4">Belongs to the glycosyl hydrolase 26 family.</text>
</comment>
<feature type="active site" description="Nucleophile" evidence="4">
    <location>
        <position position="491"/>
    </location>
</feature>
<reference evidence="10" key="1">
    <citation type="submission" date="2017-09" db="EMBL/GenBank/DDBJ databases">
        <authorList>
            <person name="Varghese N."/>
            <person name="Submissions S."/>
        </authorList>
    </citation>
    <scope>NUCLEOTIDE SEQUENCE [LARGE SCALE GENOMIC DNA]</scope>
    <source>
        <strain evidence="10">MSL47</strain>
    </source>
</reference>
<keyword evidence="5" id="KW-0732">Signal</keyword>
<dbReference type="GO" id="GO:0030246">
    <property type="term" value="F:carbohydrate binding"/>
    <property type="evidence" value="ECO:0007669"/>
    <property type="project" value="InterPro"/>
</dbReference>
<feature type="domain" description="GH26" evidence="8">
    <location>
        <begin position="232"/>
        <end position="541"/>
    </location>
</feature>
<dbReference type="Pfam" id="PF18998">
    <property type="entry name" value="Flg_new_2"/>
    <property type="match status" value="1"/>
</dbReference>
<feature type="active site" description="Proton donor" evidence="4">
    <location>
        <position position="396"/>
    </location>
</feature>
<proteinExistence type="inferred from homology"/>
<dbReference type="PANTHER" id="PTHR40079:SF4">
    <property type="entry name" value="GH26 DOMAIN-CONTAINING PROTEIN-RELATED"/>
    <property type="match status" value="1"/>
</dbReference>
<dbReference type="PROSITE" id="PS51257">
    <property type="entry name" value="PROKAR_LIPOPROTEIN"/>
    <property type="match status" value="1"/>
</dbReference>
<evidence type="ECO:0000256" key="1">
    <source>
        <dbReference type="ARBA" id="ARBA00007754"/>
    </source>
</evidence>
<dbReference type="GO" id="GO:0006080">
    <property type="term" value="P:substituted mannan metabolic process"/>
    <property type="evidence" value="ECO:0007669"/>
    <property type="project" value="InterPro"/>
</dbReference>
<protein>
    <submittedName>
        <fullName evidence="9">Mannan endo-1,4-beta-mannosidase</fullName>
    </submittedName>
</protein>
<keyword evidence="10" id="KW-1185">Reference proteome</keyword>
<dbReference type="AlphaFoldDB" id="A0A285FWJ7"/>
<dbReference type="Proteomes" id="UP000219573">
    <property type="component" value="Unassembled WGS sequence"/>
</dbReference>
<dbReference type="InterPro" id="IPR017853">
    <property type="entry name" value="GH"/>
</dbReference>
<dbReference type="InterPro" id="IPR022790">
    <property type="entry name" value="GH26_dom"/>
</dbReference>
<dbReference type="Gene3D" id="2.60.120.260">
    <property type="entry name" value="Galactose-binding domain-like"/>
    <property type="match status" value="1"/>
</dbReference>
<feature type="chain" id="PRO_5038479217" evidence="5">
    <location>
        <begin position="23"/>
        <end position="551"/>
    </location>
</feature>
<evidence type="ECO:0000259" key="7">
    <source>
        <dbReference type="PROSITE" id="PS51175"/>
    </source>
</evidence>
<dbReference type="Pfam" id="PF16990">
    <property type="entry name" value="CBM_35"/>
    <property type="match status" value="1"/>
</dbReference>
<dbReference type="InterPro" id="IPR044060">
    <property type="entry name" value="Bacterial_rp_domain"/>
</dbReference>
<accession>A0A285FWJ7</accession>
<sequence length="551" mass="62032">MKTKKVLLILLTLALIFTLVGCKSEDVKDINLSINKIGQGEVVTEGDIDKDNGVVTLKAIPAKGWEFKEWTGNLEGTENPVQVVVADNMDIAAVFTKTGEESTIKYEAELGILNGTEVSSDNYGYSGDGYVTSLDNEGDAVTVKVNIEDEGMYDIIMGYNGPNGEKTNNLLINGVTKGEVKTPKTTGFTEILAGKVWLDAGENSIGIGKSWGWIDIDYFKVKKEESSRNELNPTKELVNPNASNDTKALMSFLVDTYGQKIIAGAQNSESATWLNENIGKEPAVLSLDLMDYSPSRVEFGASTNDVEEAIDWFQKGGIVSLCWHWNAPKDLINEEPDKLWWSGFYTKATTFDVEYAMNHPESEDYQLIIRDLDAIAKQLKRLQDAGAPVLWRPLHEAEGGWFWWGAKGPEPLKKLWKLMYDRFTNYHDLNNLIWVWTADDGQESPEWYPGDQYVDIIGADIYLDSHNYSPSTAKFYNLVDMYPGKLVAMTEDGTIPDPELLQKEAARWSWFSSWSVDLLLRDNTLEHIEKVYNDDYVITLDELKNMENYPF</sequence>
<dbReference type="SUPFAM" id="SSF49785">
    <property type="entry name" value="Galactose-binding domain-like"/>
    <property type="match status" value="1"/>
</dbReference>
<dbReference type="PROSITE" id="PS50206">
    <property type="entry name" value="RHODANESE_3"/>
    <property type="match status" value="1"/>
</dbReference>
<evidence type="ECO:0000259" key="6">
    <source>
        <dbReference type="PROSITE" id="PS50206"/>
    </source>
</evidence>
<dbReference type="PROSITE" id="PS51764">
    <property type="entry name" value="GH26"/>
    <property type="match status" value="1"/>
</dbReference>
<dbReference type="EMBL" id="OBDZ01000003">
    <property type="protein sequence ID" value="SNY15649.1"/>
    <property type="molecule type" value="Genomic_DNA"/>
</dbReference>
<dbReference type="InterPro" id="IPR008979">
    <property type="entry name" value="Galactose-bd-like_sf"/>
</dbReference>
<dbReference type="PROSITE" id="PS51175">
    <property type="entry name" value="CBM6"/>
    <property type="match status" value="1"/>
</dbReference>
<keyword evidence="2 4" id="KW-0378">Hydrolase</keyword>
<evidence type="ECO:0000256" key="3">
    <source>
        <dbReference type="ARBA" id="ARBA00023295"/>
    </source>
</evidence>